<dbReference type="Gene3D" id="1.10.10.10">
    <property type="entry name" value="Winged helix-like DNA-binding domain superfamily/Winged helix DNA-binding domain"/>
    <property type="match status" value="1"/>
</dbReference>
<gene>
    <name evidence="5" type="ORF">G4V63_06450</name>
</gene>
<dbReference type="InterPro" id="IPR036388">
    <property type="entry name" value="WH-like_DNA-bd_sf"/>
</dbReference>
<dbReference type="PANTHER" id="PTHR43537">
    <property type="entry name" value="TRANSCRIPTIONAL REGULATOR, GNTR FAMILY"/>
    <property type="match status" value="1"/>
</dbReference>
<dbReference type="AlphaFoldDB" id="A0A7C9VKE2"/>
<dbReference type="PRINTS" id="PR00035">
    <property type="entry name" value="HTHGNTR"/>
</dbReference>
<keyword evidence="3" id="KW-0804">Transcription</keyword>
<accession>A0A7C9VKE2</accession>
<dbReference type="InterPro" id="IPR036390">
    <property type="entry name" value="WH_DNA-bd_sf"/>
</dbReference>
<dbReference type="CDD" id="cd07377">
    <property type="entry name" value="WHTH_GntR"/>
    <property type="match status" value="1"/>
</dbReference>
<dbReference type="PROSITE" id="PS50949">
    <property type="entry name" value="HTH_GNTR"/>
    <property type="match status" value="1"/>
</dbReference>
<keyword evidence="2" id="KW-0238">DNA-binding</keyword>
<evidence type="ECO:0000313" key="6">
    <source>
        <dbReference type="Proteomes" id="UP000480266"/>
    </source>
</evidence>
<protein>
    <submittedName>
        <fullName evidence="5">GntR family transcriptional regulator</fullName>
    </submittedName>
</protein>
<dbReference type="SUPFAM" id="SSF48008">
    <property type="entry name" value="GntR ligand-binding domain-like"/>
    <property type="match status" value="1"/>
</dbReference>
<proteinExistence type="predicted"/>
<dbReference type="Pfam" id="PF00392">
    <property type="entry name" value="GntR"/>
    <property type="match status" value="1"/>
</dbReference>
<dbReference type="GO" id="GO:0003677">
    <property type="term" value="F:DNA binding"/>
    <property type="evidence" value="ECO:0007669"/>
    <property type="project" value="UniProtKB-KW"/>
</dbReference>
<evidence type="ECO:0000313" key="5">
    <source>
        <dbReference type="EMBL" id="NGX94871.1"/>
    </source>
</evidence>
<dbReference type="Pfam" id="PF07729">
    <property type="entry name" value="FCD"/>
    <property type="match status" value="1"/>
</dbReference>
<keyword evidence="6" id="KW-1185">Reference proteome</keyword>
<keyword evidence="1" id="KW-0805">Transcription regulation</keyword>
<evidence type="ECO:0000256" key="3">
    <source>
        <dbReference type="ARBA" id="ARBA00023163"/>
    </source>
</evidence>
<dbReference type="SMART" id="SM00895">
    <property type="entry name" value="FCD"/>
    <property type="match status" value="1"/>
</dbReference>
<dbReference type="PANTHER" id="PTHR43537:SF24">
    <property type="entry name" value="GLUCONATE OPERON TRANSCRIPTIONAL REPRESSOR"/>
    <property type="match status" value="1"/>
</dbReference>
<feature type="domain" description="HTH gntR-type" evidence="4">
    <location>
        <begin position="7"/>
        <end position="74"/>
    </location>
</feature>
<evidence type="ECO:0000259" key="4">
    <source>
        <dbReference type="PROSITE" id="PS50949"/>
    </source>
</evidence>
<evidence type="ECO:0000256" key="2">
    <source>
        <dbReference type="ARBA" id="ARBA00023125"/>
    </source>
</evidence>
<dbReference type="Gene3D" id="1.20.120.530">
    <property type="entry name" value="GntR ligand-binding domain-like"/>
    <property type="match status" value="1"/>
</dbReference>
<dbReference type="EMBL" id="JAAMRR010000339">
    <property type="protein sequence ID" value="NGX94871.1"/>
    <property type="molecule type" value="Genomic_DNA"/>
</dbReference>
<dbReference type="SUPFAM" id="SSF46785">
    <property type="entry name" value="Winged helix' DNA-binding domain"/>
    <property type="match status" value="1"/>
</dbReference>
<dbReference type="Proteomes" id="UP000480266">
    <property type="component" value="Unassembled WGS sequence"/>
</dbReference>
<reference evidence="5" key="1">
    <citation type="submission" date="2020-02" db="EMBL/GenBank/DDBJ databases">
        <title>Draft genome sequence of Candidatus Afipia apatlaquensis IBT-C3, a potential strain for decolorization of textile dyes.</title>
        <authorList>
            <person name="Sanchez-Reyes A."/>
            <person name="Breton-Deval L."/>
            <person name="Mangelson H."/>
            <person name="Sanchez-Flores A."/>
        </authorList>
    </citation>
    <scope>NUCLEOTIDE SEQUENCE [LARGE SCALE GENOMIC DNA]</scope>
    <source>
        <strain evidence="5">IBT-C3</strain>
    </source>
</reference>
<dbReference type="InterPro" id="IPR000524">
    <property type="entry name" value="Tscrpt_reg_HTH_GntR"/>
</dbReference>
<dbReference type="InterPro" id="IPR011711">
    <property type="entry name" value="GntR_C"/>
</dbReference>
<evidence type="ECO:0000256" key="1">
    <source>
        <dbReference type="ARBA" id="ARBA00023015"/>
    </source>
</evidence>
<organism evidence="5 6">
    <name type="scientific">Candidatus Afipia apatlaquensis</name>
    <dbReference type="NCBI Taxonomy" id="2712852"/>
    <lineage>
        <taxon>Bacteria</taxon>
        <taxon>Pseudomonadati</taxon>
        <taxon>Pseudomonadota</taxon>
        <taxon>Alphaproteobacteria</taxon>
        <taxon>Hyphomicrobiales</taxon>
        <taxon>Nitrobacteraceae</taxon>
        <taxon>Afipia</taxon>
    </lineage>
</organism>
<dbReference type="InterPro" id="IPR008920">
    <property type="entry name" value="TF_FadR/GntR_C"/>
</dbReference>
<name>A0A7C9VKE2_9BRAD</name>
<comment type="caution">
    <text evidence="5">The sequence shown here is derived from an EMBL/GenBank/DDBJ whole genome shotgun (WGS) entry which is preliminary data.</text>
</comment>
<dbReference type="SMART" id="SM00345">
    <property type="entry name" value="HTH_GNTR"/>
    <property type="match status" value="1"/>
</dbReference>
<dbReference type="GO" id="GO:0003700">
    <property type="term" value="F:DNA-binding transcription factor activity"/>
    <property type="evidence" value="ECO:0007669"/>
    <property type="project" value="InterPro"/>
</dbReference>
<sequence>MKVAASPKLIEELANKIQAKIVAGEYPPGTRLKQELLAQEFDVSRTPIREALSRLEAKGIVSQAQRRSAVVRAPSSREISEMYQVRAELEGLAAQLSARWITDQQLAELRIAHDEFVSAVKELRSDRSGDTRAARVNPEWFQEASQRWIDMNAKFHKTICESSNNRYLARTIQEVTSGYARSVMLSSALSMNSFRIESNITQHEKILKALEDREPARARRAMVDHILEAGEFVIASFANQLAED</sequence>